<dbReference type="PRINTS" id="PR01185">
    <property type="entry name" value="INTEGRINA"/>
</dbReference>
<name>A0A7T4PGL6_9ACTN</name>
<dbReference type="Pfam" id="PF13517">
    <property type="entry name" value="FG-GAP_3"/>
    <property type="match status" value="1"/>
</dbReference>
<dbReference type="PROSITE" id="PS51470">
    <property type="entry name" value="FG_GAP"/>
    <property type="match status" value="2"/>
</dbReference>
<keyword evidence="2" id="KW-0677">Repeat</keyword>
<dbReference type="RefSeq" id="WP_198502947.1">
    <property type="nucleotide sequence ID" value="NZ_CP065959.1"/>
</dbReference>
<sequence length="470" mass="46534">MRRRLITAVAVASLTAPLAIAATAGSASAAPRAAKTPVVDFNKDGYADLAISAPGAYDSDVPGSVSIVYGSAAGPDKANAVTISRATAGVPGSSSDGGHFGNRTAAADLDGDGYTDLAVNGGKKAVVLWGSAQGLTGSGSTTLATSGGGITAGDFNGDGKGDLVTAEYPEPEDPMENDDEGMTIAYGPFTRDGKAASSQQVVTSQTFGPGDFVAGDVTGDGADDIVTSHGFEEAAYDSKLWKGGENGVATTPQKLAPSLGGAVADIDGDGYGDFVTRDIGGNFEDMPYQKGTVRVRYGSASGLSDRTTKITQDTAGVPGAGEEGDEFGTAIAAGDVNGDGYADVAVGVPNEDIGTTADAGSVVILKGSRTGLTGTGAQAFDQSKAGVPGASEKGDKFGATVLLSDTNKDGKADLTVGAPGEDGAYADSGAVWHLRGSASGLTTTGIDSFGPAAIGAREKGGVQFGVFLGH</sequence>
<dbReference type="PANTHER" id="PTHR23221">
    <property type="entry name" value="GLYCOSYLPHOSPHATIDYLINOSITOL PHOSPHOLIPASE D"/>
    <property type="match status" value="1"/>
</dbReference>
<dbReference type="EMBL" id="CP065959">
    <property type="protein sequence ID" value="QQC89892.1"/>
    <property type="molecule type" value="Genomic_DNA"/>
</dbReference>
<keyword evidence="3" id="KW-0378">Hydrolase</keyword>
<dbReference type="GO" id="GO:0016787">
    <property type="term" value="F:hydrolase activity"/>
    <property type="evidence" value="ECO:0007669"/>
    <property type="project" value="UniProtKB-KW"/>
</dbReference>
<evidence type="ECO:0000313" key="7">
    <source>
        <dbReference type="Proteomes" id="UP000596130"/>
    </source>
</evidence>
<feature type="chain" id="PRO_5032682509" evidence="5">
    <location>
        <begin position="30"/>
        <end position="470"/>
    </location>
</feature>
<evidence type="ECO:0000256" key="5">
    <source>
        <dbReference type="SAM" id="SignalP"/>
    </source>
</evidence>
<evidence type="ECO:0000256" key="4">
    <source>
        <dbReference type="ARBA" id="ARBA00023180"/>
    </source>
</evidence>
<keyword evidence="4" id="KW-0325">Glycoprotein</keyword>
<dbReference type="SUPFAM" id="SSF69318">
    <property type="entry name" value="Integrin alpha N-terminal domain"/>
    <property type="match status" value="1"/>
</dbReference>
<dbReference type="Pfam" id="PF01839">
    <property type="entry name" value="FG-GAP"/>
    <property type="match status" value="3"/>
</dbReference>
<reference evidence="6 7" key="1">
    <citation type="submission" date="2020-12" db="EMBL/GenBank/DDBJ databases">
        <title>Identification and biosynthesis of polyene macrolides produced by Streptomyces alfalfae Men-myco-93-63.</title>
        <authorList>
            <person name="Liu D."/>
            <person name="Li Y."/>
            <person name="Liu L."/>
            <person name="Han X."/>
            <person name="Shen F."/>
        </authorList>
    </citation>
    <scope>NUCLEOTIDE SEQUENCE [LARGE SCALE GENOMIC DNA]</scope>
    <source>
        <strain evidence="6 7">Men-myco-93-63</strain>
    </source>
</reference>
<evidence type="ECO:0000313" key="6">
    <source>
        <dbReference type="EMBL" id="QQC89892.1"/>
    </source>
</evidence>
<dbReference type="AlphaFoldDB" id="A0A7T4PGL6"/>
<dbReference type="GO" id="GO:0007155">
    <property type="term" value="P:cell adhesion"/>
    <property type="evidence" value="ECO:0007669"/>
    <property type="project" value="InterPro"/>
</dbReference>
<dbReference type="InterPro" id="IPR000413">
    <property type="entry name" value="Integrin_alpha"/>
</dbReference>
<proteinExistence type="predicted"/>
<dbReference type="InterPro" id="IPR013519">
    <property type="entry name" value="Int_alpha_beta-p"/>
</dbReference>
<dbReference type="PANTHER" id="PTHR23221:SF7">
    <property type="entry name" value="PHOSPHATIDYLINOSITOL-GLYCAN-SPECIFIC PHOSPHOLIPASE D"/>
    <property type="match status" value="1"/>
</dbReference>
<dbReference type="Proteomes" id="UP000596130">
    <property type="component" value="Chromosome"/>
</dbReference>
<dbReference type="InterPro" id="IPR028994">
    <property type="entry name" value="Integrin_alpha_N"/>
</dbReference>
<keyword evidence="1 5" id="KW-0732">Signal</keyword>
<feature type="signal peptide" evidence="5">
    <location>
        <begin position="1"/>
        <end position="29"/>
    </location>
</feature>
<protein>
    <submittedName>
        <fullName evidence="6">FG-GAP repeat protein</fullName>
    </submittedName>
</protein>
<dbReference type="GO" id="GO:0008305">
    <property type="term" value="C:integrin complex"/>
    <property type="evidence" value="ECO:0007669"/>
    <property type="project" value="InterPro"/>
</dbReference>
<accession>A0A7T4PGL6</accession>
<gene>
    <name evidence="6" type="ORF">I8755_16830</name>
</gene>
<evidence type="ECO:0000256" key="2">
    <source>
        <dbReference type="ARBA" id="ARBA00022737"/>
    </source>
</evidence>
<dbReference type="SMART" id="SM00191">
    <property type="entry name" value="Int_alpha"/>
    <property type="match status" value="4"/>
</dbReference>
<organism evidence="6 7">
    <name type="scientific">Streptomyces alfalfae</name>
    <dbReference type="NCBI Taxonomy" id="1642299"/>
    <lineage>
        <taxon>Bacteria</taxon>
        <taxon>Bacillati</taxon>
        <taxon>Actinomycetota</taxon>
        <taxon>Actinomycetes</taxon>
        <taxon>Kitasatosporales</taxon>
        <taxon>Streptomycetaceae</taxon>
        <taxon>Streptomyces</taxon>
    </lineage>
</organism>
<dbReference type="InterPro" id="IPR013517">
    <property type="entry name" value="FG-GAP"/>
</dbReference>
<evidence type="ECO:0000256" key="1">
    <source>
        <dbReference type="ARBA" id="ARBA00022729"/>
    </source>
</evidence>
<dbReference type="Gene3D" id="2.130.10.130">
    <property type="entry name" value="Integrin alpha, N-terminal"/>
    <property type="match status" value="3"/>
</dbReference>
<evidence type="ECO:0000256" key="3">
    <source>
        <dbReference type="ARBA" id="ARBA00022801"/>
    </source>
</evidence>
<dbReference type="Gene3D" id="2.40.128.340">
    <property type="match status" value="1"/>
</dbReference>